<dbReference type="AlphaFoldDB" id="A0A9W6BFL1"/>
<comment type="caution">
    <text evidence="1">The sequence shown here is derived from an EMBL/GenBank/DDBJ whole genome shotgun (WGS) entry which is preliminary data.</text>
</comment>
<evidence type="ECO:0000313" key="1">
    <source>
        <dbReference type="EMBL" id="GLC51272.1"/>
    </source>
</evidence>
<name>A0A9W6BFL1_9CHLO</name>
<proteinExistence type="predicted"/>
<dbReference type="Proteomes" id="UP001165080">
    <property type="component" value="Unassembled WGS sequence"/>
</dbReference>
<organism evidence="1 2">
    <name type="scientific">Pleodorina starrii</name>
    <dbReference type="NCBI Taxonomy" id="330485"/>
    <lineage>
        <taxon>Eukaryota</taxon>
        <taxon>Viridiplantae</taxon>
        <taxon>Chlorophyta</taxon>
        <taxon>core chlorophytes</taxon>
        <taxon>Chlorophyceae</taxon>
        <taxon>CS clade</taxon>
        <taxon>Chlamydomonadales</taxon>
        <taxon>Volvocaceae</taxon>
        <taxon>Pleodorina</taxon>
    </lineage>
</organism>
<accession>A0A9W6BFL1</accession>
<sequence length="209" mass="22451">MVLIPKVLGALSKPLQMAYKVSRLAFKLHGPLSSRKVLGVADHLLGFTLDVTGKVKLSLTLLLIKFVHGKVRCQQLAAAASGWLDNHRSSVGDTNDVLLKDLNAIFSPSKETRLATATPLMRAGLLFLRDCLDPINPADKNIAARFVQPGGQLDVQAALTAFYSTGAANKLADAMVAPSIPPNADALVSKAYDDLRKALRRDLADMLLL</sequence>
<gene>
    <name evidence="1" type="primary">PLEST004569</name>
    <name evidence="1" type="ORF">PLESTB_000484700</name>
</gene>
<dbReference type="EMBL" id="BRXU01000004">
    <property type="protein sequence ID" value="GLC51272.1"/>
    <property type="molecule type" value="Genomic_DNA"/>
</dbReference>
<reference evidence="1 2" key="1">
    <citation type="journal article" date="2023" name="Commun. Biol.">
        <title>Reorganization of the ancestral sex-determining regions during the evolution of trioecy in Pleodorina starrii.</title>
        <authorList>
            <person name="Takahashi K."/>
            <person name="Suzuki S."/>
            <person name="Kawai-Toyooka H."/>
            <person name="Yamamoto K."/>
            <person name="Hamaji T."/>
            <person name="Ootsuki R."/>
            <person name="Yamaguchi H."/>
            <person name="Kawachi M."/>
            <person name="Higashiyama T."/>
            <person name="Nozaki H."/>
        </authorList>
    </citation>
    <scope>NUCLEOTIDE SEQUENCE [LARGE SCALE GENOMIC DNA]</scope>
    <source>
        <strain evidence="1 2">NIES-4479</strain>
    </source>
</reference>
<dbReference type="OrthoDB" id="539663at2759"/>
<evidence type="ECO:0000313" key="2">
    <source>
        <dbReference type="Proteomes" id="UP001165080"/>
    </source>
</evidence>
<protein>
    <submittedName>
        <fullName evidence="1">Uncharacterized protein</fullName>
    </submittedName>
</protein>
<keyword evidence="2" id="KW-1185">Reference proteome</keyword>